<accession>A0ABR2N2L4</accession>
<name>A0ABR2N2L4_9ASPA</name>
<reference evidence="3 4" key="1">
    <citation type="journal article" date="2022" name="Nat. Plants">
        <title>Genomes of leafy and leafless Platanthera orchids illuminate the evolution of mycoheterotrophy.</title>
        <authorList>
            <person name="Li M.H."/>
            <person name="Liu K.W."/>
            <person name="Li Z."/>
            <person name="Lu H.C."/>
            <person name="Ye Q.L."/>
            <person name="Zhang D."/>
            <person name="Wang J.Y."/>
            <person name="Li Y.F."/>
            <person name="Zhong Z.M."/>
            <person name="Liu X."/>
            <person name="Yu X."/>
            <person name="Liu D.K."/>
            <person name="Tu X.D."/>
            <person name="Liu B."/>
            <person name="Hao Y."/>
            <person name="Liao X.Y."/>
            <person name="Jiang Y.T."/>
            <person name="Sun W.H."/>
            <person name="Chen J."/>
            <person name="Chen Y.Q."/>
            <person name="Ai Y."/>
            <person name="Zhai J.W."/>
            <person name="Wu S.S."/>
            <person name="Zhou Z."/>
            <person name="Hsiao Y.Y."/>
            <person name="Wu W.L."/>
            <person name="Chen Y.Y."/>
            <person name="Lin Y.F."/>
            <person name="Hsu J.L."/>
            <person name="Li C.Y."/>
            <person name="Wang Z.W."/>
            <person name="Zhao X."/>
            <person name="Zhong W.Y."/>
            <person name="Ma X.K."/>
            <person name="Ma L."/>
            <person name="Huang J."/>
            <person name="Chen G.Z."/>
            <person name="Huang M.Z."/>
            <person name="Huang L."/>
            <person name="Peng D.H."/>
            <person name="Luo Y.B."/>
            <person name="Zou S.Q."/>
            <person name="Chen S.P."/>
            <person name="Lan S."/>
            <person name="Tsai W.C."/>
            <person name="Van de Peer Y."/>
            <person name="Liu Z.J."/>
        </authorList>
    </citation>
    <scope>NUCLEOTIDE SEQUENCE [LARGE SCALE GENOMIC DNA]</scope>
    <source>
        <strain evidence="3">Lor288</strain>
    </source>
</reference>
<feature type="region of interest" description="Disordered" evidence="1">
    <location>
        <begin position="1"/>
        <end position="29"/>
    </location>
</feature>
<keyword evidence="2" id="KW-0472">Membrane</keyword>
<sequence length="294" mass="31981">MGEDSNYAAESSLGGRSRHRKMKHTPGDTITNAINRMADSMDHATTAITRSSEASRVNTTQIYEALAQLPDLQNLELAKAMDLLAKEQNGQFQFLQLKTFLQPNNKIGIQENQNLLVFGFTEFQFFETKTCDPNGALGFLIFCVFLGVAIAITGVLALLLTAPTGAPFLPGPQNLLSSRYSIPSWLQDLLSERITNNFDIPPVEGFQCKLGLEIISFCNVCILRLHLVRRWRVDPADGNGVFEPEGGGGCTKLSFLGCFSRRAGGNGVNAVGGSFVYPLSAAFAPNGAAKRRTK</sequence>
<protein>
    <submittedName>
        <fullName evidence="3">Uncharacterized protein</fullName>
    </submittedName>
</protein>
<proteinExistence type="predicted"/>
<evidence type="ECO:0000313" key="4">
    <source>
        <dbReference type="Proteomes" id="UP001412067"/>
    </source>
</evidence>
<comment type="caution">
    <text evidence="3">The sequence shown here is derived from an EMBL/GenBank/DDBJ whole genome shotgun (WGS) entry which is preliminary data.</text>
</comment>
<feature type="transmembrane region" description="Helical" evidence="2">
    <location>
        <begin position="136"/>
        <end position="160"/>
    </location>
</feature>
<evidence type="ECO:0000256" key="1">
    <source>
        <dbReference type="SAM" id="MobiDB-lite"/>
    </source>
</evidence>
<dbReference type="Proteomes" id="UP001412067">
    <property type="component" value="Unassembled WGS sequence"/>
</dbReference>
<dbReference type="EMBL" id="JBBWWR010000003">
    <property type="protein sequence ID" value="KAK8969398.1"/>
    <property type="molecule type" value="Genomic_DNA"/>
</dbReference>
<keyword evidence="2" id="KW-0812">Transmembrane</keyword>
<gene>
    <name evidence="3" type="ORF">KSP40_PGU012873</name>
</gene>
<keyword evidence="4" id="KW-1185">Reference proteome</keyword>
<keyword evidence="2" id="KW-1133">Transmembrane helix</keyword>
<evidence type="ECO:0000256" key="2">
    <source>
        <dbReference type="SAM" id="Phobius"/>
    </source>
</evidence>
<organism evidence="3 4">
    <name type="scientific">Platanthera guangdongensis</name>
    <dbReference type="NCBI Taxonomy" id="2320717"/>
    <lineage>
        <taxon>Eukaryota</taxon>
        <taxon>Viridiplantae</taxon>
        <taxon>Streptophyta</taxon>
        <taxon>Embryophyta</taxon>
        <taxon>Tracheophyta</taxon>
        <taxon>Spermatophyta</taxon>
        <taxon>Magnoliopsida</taxon>
        <taxon>Liliopsida</taxon>
        <taxon>Asparagales</taxon>
        <taxon>Orchidaceae</taxon>
        <taxon>Orchidoideae</taxon>
        <taxon>Orchideae</taxon>
        <taxon>Orchidinae</taxon>
        <taxon>Platanthera</taxon>
    </lineage>
</organism>
<evidence type="ECO:0000313" key="3">
    <source>
        <dbReference type="EMBL" id="KAK8969398.1"/>
    </source>
</evidence>